<evidence type="ECO:0000256" key="8">
    <source>
        <dbReference type="PROSITE-ProRule" id="PRU01360"/>
    </source>
</evidence>
<evidence type="ECO:0000256" key="10">
    <source>
        <dbReference type="SAM" id="SignalP"/>
    </source>
</evidence>
<dbReference type="InterPro" id="IPR039426">
    <property type="entry name" value="TonB-dep_rcpt-like"/>
</dbReference>
<organism evidence="13 14">
    <name type="scientific">Proteiniphilum acetatigenes</name>
    <dbReference type="NCBI Taxonomy" id="294710"/>
    <lineage>
        <taxon>Bacteria</taxon>
        <taxon>Pseudomonadati</taxon>
        <taxon>Bacteroidota</taxon>
        <taxon>Bacteroidia</taxon>
        <taxon>Bacteroidales</taxon>
        <taxon>Dysgonomonadaceae</taxon>
        <taxon>Proteiniphilum</taxon>
    </lineage>
</organism>
<dbReference type="SUPFAM" id="SSF56935">
    <property type="entry name" value="Porins"/>
    <property type="match status" value="1"/>
</dbReference>
<dbReference type="Gene3D" id="2.40.170.20">
    <property type="entry name" value="TonB-dependent receptor, beta-barrel domain"/>
    <property type="match status" value="1"/>
</dbReference>
<evidence type="ECO:0000259" key="11">
    <source>
        <dbReference type="Pfam" id="PF00593"/>
    </source>
</evidence>
<proteinExistence type="inferred from homology"/>
<evidence type="ECO:0000313" key="14">
    <source>
        <dbReference type="Proteomes" id="UP000053860"/>
    </source>
</evidence>
<feature type="domain" description="TonB-dependent receptor plug" evidence="12">
    <location>
        <begin position="133"/>
        <end position="238"/>
    </location>
</feature>
<keyword evidence="10" id="KW-0732">Signal</keyword>
<comment type="similarity">
    <text evidence="8 9">Belongs to the TonB-dependent receptor family.</text>
</comment>
<comment type="subcellular location">
    <subcellularLocation>
        <location evidence="1 8">Cell outer membrane</location>
        <topology evidence="1 8">Multi-pass membrane protein</topology>
    </subcellularLocation>
</comment>
<feature type="domain" description="TonB-dependent receptor-like beta-barrel" evidence="11">
    <location>
        <begin position="416"/>
        <end position="851"/>
    </location>
</feature>
<evidence type="ECO:0000256" key="9">
    <source>
        <dbReference type="RuleBase" id="RU003357"/>
    </source>
</evidence>
<dbReference type="InterPro" id="IPR037066">
    <property type="entry name" value="Plug_dom_sf"/>
</dbReference>
<name>A0A124FXE6_9BACT</name>
<keyword evidence="5 9" id="KW-0798">TonB box</keyword>
<dbReference type="NCBIfam" id="TIGR01782">
    <property type="entry name" value="TonB-Xanth-Caul"/>
    <property type="match status" value="1"/>
</dbReference>
<keyword evidence="3 8" id="KW-1134">Transmembrane beta strand</keyword>
<gene>
    <name evidence="13" type="ORF">XD92_0691</name>
</gene>
<evidence type="ECO:0000256" key="6">
    <source>
        <dbReference type="ARBA" id="ARBA00023136"/>
    </source>
</evidence>
<dbReference type="InterPro" id="IPR000531">
    <property type="entry name" value="Beta-barrel_TonB"/>
</dbReference>
<evidence type="ECO:0000256" key="7">
    <source>
        <dbReference type="ARBA" id="ARBA00023237"/>
    </source>
</evidence>
<dbReference type="Pfam" id="PF13715">
    <property type="entry name" value="CarbopepD_reg_2"/>
    <property type="match status" value="1"/>
</dbReference>
<sequence length="888" mass="100335">MNRSTLKFILLSGLFCILGSPRTYAQSKGKIVGTVIEETSGTPLIGANVILMNTSQGASADMQGNYTISGVQPGNYQISASYLGYEEEVLEVTVQANQVTVVDFSLKESATELSGVTVYGQLTRGQAKALNEQKNAPNIKNVVSSEQFLLFPDRNAAETVARIPGISISYDQGEGELVQIRGLAPQYNSLTVNGQRIPAPDPDLGRAVGLDLLNQDLMENIVVTKALTPDIDGDAIGGNINFQMKQAPDEGIFVVNAGGGYNAQHSYFNEYGKDIVNLSGYAGQRFFDKKLGVLFAASYYKTNRGSLLKELEYDDIATGHIFAQHSNDYDVLRERTGFNLNTEFKFDQFNRIYLNLNHNRYFDKEIRRLDEWVIDDESEEKETRNRVEDQFLTNAMFGGIHNFNDIKLDYTGSWIKAKEDMPARTYFRFQRDFDFSGYTNDEIKTFAPNTRFNQEDVLTLNRIRVDDNLKEDEDISGMFNIEIPYFLTDEKSTIKFGGKYLDKSAKYTARRLQLRNFPEEHTLGEGEFGFIDVIVDPDDTGYLGATRAEYLDQSDDNYDANETVLAAYGMTTLNLTDKFTILAGLRYENTQNKYKTLATESAGHGQSDASYSNLLPSAHLTYRLNDRMNLRLAYSSGIARPDYVALVPYEFRDDDDREISKGNPDLKPTTSNNLDLMFESYSSSLGLFSAGIYYKKMTDIILNSTHTETLPYDGGSQVYEITMPINGDDDATVYGFEIALNQRLNFLNVPFLNYFSIYANYTYTKAEVKVDGRNLPMGYSPEHIANLALMYDNPKIGLSFVISNNFRDDILQSVGDDQYTDSYFKREYHLDLSVKQRITKNLSAFLQLNNLTDQEERQYYGKPSKDYAKLQQWAKFNSYGTLGLSFKL</sequence>
<keyword evidence="6 8" id="KW-0472">Membrane</keyword>
<evidence type="ECO:0000256" key="1">
    <source>
        <dbReference type="ARBA" id="ARBA00004571"/>
    </source>
</evidence>
<keyword evidence="7 8" id="KW-0998">Cell outer membrane</keyword>
<dbReference type="AlphaFoldDB" id="A0A124FXE6"/>
<dbReference type="EMBL" id="LGGN01000108">
    <property type="protein sequence ID" value="KUK77772.1"/>
    <property type="molecule type" value="Genomic_DNA"/>
</dbReference>
<dbReference type="SUPFAM" id="SSF49464">
    <property type="entry name" value="Carboxypeptidase regulatory domain-like"/>
    <property type="match status" value="1"/>
</dbReference>
<reference evidence="14" key="1">
    <citation type="journal article" date="2015" name="MBio">
        <title>Genome-Resolved Metagenomic Analysis Reveals Roles for Candidate Phyla and Other Microbial Community Members in Biogeochemical Transformations in Oil Reservoirs.</title>
        <authorList>
            <person name="Hu P."/>
            <person name="Tom L."/>
            <person name="Singh A."/>
            <person name="Thomas B.C."/>
            <person name="Baker B.J."/>
            <person name="Piceno Y.M."/>
            <person name="Andersen G.L."/>
            <person name="Banfield J.F."/>
        </authorList>
    </citation>
    <scope>NUCLEOTIDE SEQUENCE [LARGE SCALE GENOMIC DNA]</scope>
</reference>
<evidence type="ECO:0000256" key="3">
    <source>
        <dbReference type="ARBA" id="ARBA00022452"/>
    </source>
</evidence>
<dbReference type="InterPro" id="IPR036942">
    <property type="entry name" value="Beta-barrel_TonB_sf"/>
</dbReference>
<dbReference type="Gene3D" id="2.170.130.10">
    <property type="entry name" value="TonB-dependent receptor, plug domain"/>
    <property type="match status" value="1"/>
</dbReference>
<comment type="caution">
    <text evidence="13">The sequence shown here is derived from an EMBL/GenBank/DDBJ whole genome shotgun (WGS) entry which is preliminary data.</text>
</comment>
<evidence type="ECO:0000259" key="12">
    <source>
        <dbReference type="Pfam" id="PF07715"/>
    </source>
</evidence>
<evidence type="ECO:0000256" key="5">
    <source>
        <dbReference type="ARBA" id="ARBA00023077"/>
    </source>
</evidence>
<evidence type="ECO:0000313" key="13">
    <source>
        <dbReference type="EMBL" id="KUK77772.1"/>
    </source>
</evidence>
<keyword evidence="4 8" id="KW-0812">Transmembrane</keyword>
<evidence type="ECO:0000256" key="2">
    <source>
        <dbReference type="ARBA" id="ARBA00022448"/>
    </source>
</evidence>
<dbReference type="PANTHER" id="PTHR40980">
    <property type="entry name" value="PLUG DOMAIN-CONTAINING PROTEIN"/>
    <property type="match status" value="1"/>
</dbReference>
<dbReference type="Gene3D" id="2.60.40.1120">
    <property type="entry name" value="Carboxypeptidase-like, regulatory domain"/>
    <property type="match status" value="1"/>
</dbReference>
<accession>A0A124FXE6</accession>
<dbReference type="Pfam" id="PF07715">
    <property type="entry name" value="Plug"/>
    <property type="match status" value="1"/>
</dbReference>
<dbReference type="CDD" id="cd01347">
    <property type="entry name" value="ligand_gated_channel"/>
    <property type="match status" value="1"/>
</dbReference>
<dbReference type="PANTHER" id="PTHR40980:SF4">
    <property type="entry name" value="TONB-DEPENDENT RECEPTOR-LIKE BETA-BARREL DOMAIN-CONTAINING PROTEIN"/>
    <property type="match status" value="1"/>
</dbReference>
<evidence type="ECO:0000256" key="4">
    <source>
        <dbReference type="ARBA" id="ARBA00022692"/>
    </source>
</evidence>
<dbReference type="InterPro" id="IPR010104">
    <property type="entry name" value="TonB_rcpt_bac"/>
</dbReference>
<dbReference type="Pfam" id="PF00593">
    <property type="entry name" value="TonB_dep_Rec_b-barrel"/>
    <property type="match status" value="1"/>
</dbReference>
<protein>
    <submittedName>
        <fullName evidence="13">TonB-dependent receptor</fullName>
    </submittedName>
</protein>
<keyword evidence="13" id="KW-0675">Receptor</keyword>
<dbReference type="InterPro" id="IPR012910">
    <property type="entry name" value="Plug_dom"/>
</dbReference>
<feature type="signal peptide" evidence="10">
    <location>
        <begin position="1"/>
        <end position="25"/>
    </location>
</feature>
<dbReference type="GO" id="GO:0009279">
    <property type="term" value="C:cell outer membrane"/>
    <property type="evidence" value="ECO:0007669"/>
    <property type="project" value="UniProtKB-SubCell"/>
</dbReference>
<dbReference type="PROSITE" id="PS52016">
    <property type="entry name" value="TONB_DEPENDENT_REC_3"/>
    <property type="match status" value="1"/>
</dbReference>
<keyword evidence="2 8" id="KW-0813">Transport</keyword>
<dbReference type="InterPro" id="IPR008969">
    <property type="entry name" value="CarboxyPept-like_regulatory"/>
</dbReference>
<dbReference type="Proteomes" id="UP000053860">
    <property type="component" value="Unassembled WGS sequence"/>
</dbReference>
<feature type="chain" id="PRO_5007171866" evidence="10">
    <location>
        <begin position="26"/>
        <end position="888"/>
    </location>
</feature>